<keyword evidence="1" id="KW-0812">Transmembrane</keyword>
<keyword evidence="1" id="KW-1133">Transmembrane helix</keyword>
<reference evidence="2" key="1">
    <citation type="submission" date="2020-07" db="EMBL/GenBank/DDBJ databases">
        <authorList>
            <person name="Nazaruddin N."/>
        </authorList>
    </citation>
    <scope>NUCLEOTIDE SEQUENCE</scope>
</reference>
<dbReference type="Pfam" id="PF06757">
    <property type="entry name" value="Ins_allergen_rp"/>
    <property type="match status" value="1"/>
</dbReference>
<dbReference type="Proteomes" id="UP000752696">
    <property type="component" value="Unassembled WGS sequence"/>
</dbReference>
<evidence type="ECO:0000313" key="2">
    <source>
        <dbReference type="EMBL" id="CAD1479993.1"/>
    </source>
</evidence>
<name>A0A6V7HGW9_9HYME</name>
<dbReference type="PANTHER" id="PTHR21163:SF1">
    <property type="entry name" value="PROTEIN G12"/>
    <property type="match status" value="1"/>
</dbReference>
<gene>
    <name evidence="2" type="ORF">MHI_LOCUS892321</name>
</gene>
<evidence type="ECO:0000313" key="3">
    <source>
        <dbReference type="Proteomes" id="UP000752696"/>
    </source>
</evidence>
<organism evidence="2 3">
    <name type="scientific">Heterotrigona itama</name>
    <dbReference type="NCBI Taxonomy" id="395501"/>
    <lineage>
        <taxon>Eukaryota</taxon>
        <taxon>Metazoa</taxon>
        <taxon>Ecdysozoa</taxon>
        <taxon>Arthropoda</taxon>
        <taxon>Hexapoda</taxon>
        <taxon>Insecta</taxon>
        <taxon>Pterygota</taxon>
        <taxon>Neoptera</taxon>
        <taxon>Endopterygota</taxon>
        <taxon>Hymenoptera</taxon>
        <taxon>Apocrita</taxon>
        <taxon>Aculeata</taxon>
        <taxon>Apoidea</taxon>
        <taxon>Anthophila</taxon>
        <taxon>Apidae</taxon>
        <taxon>Heterotrigona</taxon>
    </lineage>
</organism>
<dbReference type="AlphaFoldDB" id="A0A6V7HGW9"/>
<keyword evidence="3" id="KW-1185">Reference proteome</keyword>
<proteinExistence type="predicted"/>
<evidence type="ECO:0000256" key="1">
    <source>
        <dbReference type="SAM" id="Phobius"/>
    </source>
</evidence>
<comment type="caution">
    <text evidence="2">The sequence shown here is derived from an EMBL/GenBank/DDBJ whole genome shotgun (WGS) entry which is preliminary data.</text>
</comment>
<feature type="transmembrane region" description="Helical" evidence="1">
    <location>
        <begin position="6"/>
        <end position="24"/>
    </location>
</feature>
<sequence length="273" mass="31566">MNPQIMIVTVVAAASVAFFGFLAYRIRARSNDIDLLSVPPLEDNSTLDEDLKDILAFVPIKEVQEIIKRYMQYDAQIGDTVSFVNDQQRFIVREFQKMPEASKLITFLRQNGLNVDSWQEKIQCFWKTSPRFVKYDPSVAAGGLTVMINKILETMPLDELHELLRQKVKYSASFRRFLHALRSKDFQELCNALETNDVLHHHYFWAKEGGLEITFAIELFNELASICLSRLKVISLTCTPELIKSFLLEENRTAYLAEAELGVKQRRRYFNAT</sequence>
<dbReference type="OrthoDB" id="7882129at2759"/>
<dbReference type="PANTHER" id="PTHR21163">
    <property type="entry name" value="PROTEIN G12"/>
    <property type="match status" value="1"/>
</dbReference>
<dbReference type="EMBL" id="CAJDYZ010011773">
    <property type="protein sequence ID" value="CAD1479993.1"/>
    <property type="molecule type" value="Genomic_DNA"/>
</dbReference>
<dbReference type="InterPro" id="IPR010629">
    <property type="entry name" value="Ins_allergen"/>
</dbReference>
<accession>A0A6V7HGW9</accession>
<keyword evidence="1" id="KW-0472">Membrane</keyword>
<protein>
    <submittedName>
        <fullName evidence="2">Uncharacterized protein</fullName>
    </submittedName>
</protein>